<dbReference type="InterPro" id="IPR027417">
    <property type="entry name" value="P-loop_NTPase"/>
</dbReference>
<evidence type="ECO:0000256" key="5">
    <source>
        <dbReference type="ARBA" id="ARBA00023203"/>
    </source>
</evidence>
<dbReference type="GO" id="GO:0016020">
    <property type="term" value="C:membrane"/>
    <property type="evidence" value="ECO:0007669"/>
    <property type="project" value="TreeGrafter"/>
</dbReference>
<dbReference type="EMBL" id="GL888175">
    <property type="protein sequence ID" value="EGI66034.1"/>
    <property type="molecule type" value="Genomic_DNA"/>
</dbReference>
<dbReference type="Gene3D" id="1.20.120.720">
    <property type="entry name" value="Myosin VI head, motor domain, U50 subdomain"/>
    <property type="match status" value="1"/>
</dbReference>
<evidence type="ECO:0000313" key="10">
    <source>
        <dbReference type="Proteomes" id="UP000007755"/>
    </source>
</evidence>
<dbReference type="GO" id="GO:0051015">
    <property type="term" value="F:actin filament binding"/>
    <property type="evidence" value="ECO:0007669"/>
    <property type="project" value="TreeGrafter"/>
</dbReference>
<evidence type="ECO:0000256" key="1">
    <source>
        <dbReference type="ARBA" id="ARBA00022741"/>
    </source>
</evidence>
<feature type="region of interest" description="Disordered" evidence="7">
    <location>
        <begin position="65"/>
        <end position="97"/>
    </location>
</feature>
<gene>
    <name evidence="9" type="ORF">G5I_05425</name>
</gene>
<dbReference type="PRINTS" id="PR00193">
    <property type="entry name" value="MYOSINHEAVY"/>
</dbReference>
<dbReference type="PANTHER" id="PTHR13140:SF706">
    <property type="entry name" value="DILUTE CLASS UNCONVENTIONAL MYOSIN, ISOFORM C"/>
    <property type="match status" value="1"/>
</dbReference>
<dbReference type="GO" id="GO:0016459">
    <property type="term" value="C:myosin complex"/>
    <property type="evidence" value="ECO:0007669"/>
    <property type="project" value="UniProtKB-KW"/>
</dbReference>
<dbReference type="OrthoDB" id="2914378at2759"/>
<comment type="similarity">
    <text evidence="6">Belongs to the TRAFAC class myosin-kinesin ATPase superfamily. Myosin family.</text>
</comment>
<feature type="region of interest" description="Disordered" evidence="7">
    <location>
        <begin position="680"/>
        <end position="700"/>
    </location>
</feature>
<dbReference type="PANTHER" id="PTHR13140">
    <property type="entry name" value="MYOSIN"/>
    <property type="match status" value="1"/>
</dbReference>
<dbReference type="SMART" id="SM00242">
    <property type="entry name" value="MYSc"/>
    <property type="match status" value="1"/>
</dbReference>
<dbReference type="GO" id="GO:0005524">
    <property type="term" value="F:ATP binding"/>
    <property type="evidence" value="ECO:0007669"/>
    <property type="project" value="UniProtKB-UniRule"/>
</dbReference>
<organism evidence="10">
    <name type="scientific">Acromyrmex echinatior</name>
    <name type="common">Panamanian leafcutter ant</name>
    <name type="synonym">Acromyrmex octospinosus echinatior</name>
    <dbReference type="NCBI Taxonomy" id="103372"/>
    <lineage>
        <taxon>Eukaryota</taxon>
        <taxon>Metazoa</taxon>
        <taxon>Ecdysozoa</taxon>
        <taxon>Arthropoda</taxon>
        <taxon>Hexapoda</taxon>
        <taxon>Insecta</taxon>
        <taxon>Pterygota</taxon>
        <taxon>Neoptera</taxon>
        <taxon>Endopterygota</taxon>
        <taxon>Hymenoptera</taxon>
        <taxon>Apocrita</taxon>
        <taxon>Aculeata</taxon>
        <taxon>Formicoidea</taxon>
        <taxon>Formicidae</taxon>
        <taxon>Myrmicinae</taxon>
        <taxon>Acromyrmex</taxon>
    </lineage>
</organism>
<dbReference type="GO" id="GO:0007015">
    <property type="term" value="P:actin filament organization"/>
    <property type="evidence" value="ECO:0007669"/>
    <property type="project" value="TreeGrafter"/>
</dbReference>
<dbReference type="Gene3D" id="3.40.850.10">
    <property type="entry name" value="Kinesin motor domain"/>
    <property type="match status" value="1"/>
</dbReference>
<evidence type="ECO:0000313" key="9">
    <source>
        <dbReference type="EMBL" id="EGI66034.1"/>
    </source>
</evidence>
<dbReference type="Pfam" id="PF00063">
    <property type="entry name" value="Myosin_head"/>
    <property type="match status" value="2"/>
</dbReference>
<keyword evidence="3 6" id="KW-0518">Myosin</keyword>
<name>F4WIA3_ACREC</name>
<dbReference type="Gene3D" id="1.10.10.820">
    <property type="match status" value="1"/>
</dbReference>
<dbReference type="eggNOG" id="KOG0161">
    <property type="taxonomic scope" value="Eukaryota"/>
</dbReference>
<dbReference type="Gene3D" id="6.20.240.20">
    <property type="match status" value="1"/>
</dbReference>
<keyword evidence="5 6" id="KW-0009">Actin-binding</keyword>
<dbReference type="PROSITE" id="PS51456">
    <property type="entry name" value="MYOSIN_MOTOR"/>
    <property type="match status" value="1"/>
</dbReference>
<evidence type="ECO:0000256" key="2">
    <source>
        <dbReference type="ARBA" id="ARBA00022840"/>
    </source>
</evidence>
<dbReference type="InterPro" id="IPR036064">
    <property type="entry name" value="MYSc_Myo18"/>
</dbReference>
<evidence type="ECO:0000256" key="6">
    <source>
        <dbReference type="PROSITE-ProRule" id="PRU00782"/>
    </source>
</evidence>
<dbReference type="InterPro" id="IPR001609">
    <property type="entry name" value="Myosin_head_motor_dom-like"/>
</dbReference>
<evidence type="ECO:0000256" key="3">
    <source>
        <dbReference type="ARBA" id="ARBA00023123"/>
    </source>
</evidence>
<proteinExistence type="inferred from homology"/>
<evidence type="ECO:0000259" key="8">
    <source>
        <dbReference type="PROSITE" id="PS51456"/>
    </source>
</evidence>
<evidence type="ECO:0000256" key="4">
    <source>
        <dbReference type="ARBA" id="ARBA00023175"/>
    </source>
</evidence>
<dbReference type="GO" id="GO:0000146">
    <property type="term" value="F:microfilament motor activity"/>
    <property type="evidence" value="ECO:0007669"/>
    <property type="project" value="TreeGrafter"/>
</dbReference>
<evidence type="ECO:0000256" key="7">
    <source>
        <dbReference type="SAM" id="MobiDB-lite"/>
    </source>
</evidence>
<comment type="caution">
    <text evidence="6">Lacks conserved residue(s) required for the propagation of feature annotation.</text>
</comment>
<feature type="binding site" evidence="6">
    <location>
        <begin position="461"/>
        <end position="468"/>
    </location>
    <ligand>
        <name>ATP</name>
        <dbReference type="ChEBI" id="CHEBI:30616"/>
    </ligand>
</feature>
<sequence>MPRSRDEVDNMSLDAHHLLHRSCRGKAHASGIAKQNNRQGFPSQKILKSPAQDFSKQHEFSNGVVLDRKHSRNSTSSWECSDSDSMHSSEIGQNGCSENRLINSNRFLERTSSVKSNAKEKIKGSHGSYQYSPSLRATKSFKKESWADTLRVGCMDDRIKRMEKGWDDSNVIRTPKERKWHRITAEIEQKIPSMDNGIRMFSFKSSWANNSKKVSKRSRSGHQRCAKPIQDIIEWEELFEMALARKIRRKIRENGKVESSIMKNVKRDGESDRAKDEGECMKRLEVLLENKVMPQTDEARSEEHLAQEQAWLTSERIWLLHRGGFTPASKCGSTDPDTGKLRIRLTISGEELLVDEEDVEKANPPQFDKAEELSQLRFLNESSVLHTLRQRYASNLIHTYAGDSMIVINPVAPLAIYSEKVAHMFRGCKSEDMPPHIYAIAQSAYRGMLATRRDHSLVFLGRSGAGKTTNFKHALHYLVLAAGTILTIEKLNALFTVLEAFGNSRTHMNSNATRFTQLFSLDFDQSGQIASASLQVLLLEKSRIGRRANGDPTFHAVYRLLAGAEGALRKELHLTNLVAENNPFVTPLQKHEDKQRAMVEFNRIVAAFRILGISEADEKVIWLVLAGIYHLSCAGAVKAGTSSQSRWQFARVECAEKAANLLGTTVEELSRVVFSVNGGGAGTPSTPRPALRTPSPTEQGKDVTGLDALEGLLIGLYSEVFHCVAALINKSISSAIHTVSSLLLCDAPGFQNPASCGRQTGATFEDLCHNYLQERLQLLFHHTTLVAPKDRYVQEGIDVDYEDDYDEEGIGSPQGLVSLLDRGSSQSATMLRTSQSDLSGGRQMERKGLLWLLDEETVCPGGSDETFLDRLFSHYGDRDHQMLLRKAPGNNQFVLQHLLGTNPVLYTATGWLKATRENPVAKSAITILQESTREHVSMLFVSARGAGVSGALCSSMPGLEGSQSLRRASSIRRTFTAVKRKNICLQVKFTVDGLVETLRRTRVKFVHCLLPQHNAGCTDNKSLLSVKSNQSEDNVINVPLLRSQIRGSQIIDAVRLHKVGFPKHMALGEFRRRFGLLSSDVNARPGSPVTDERRAVEDMLLTVDVDPASYRVGQSQISILEFKRDSDDIQSVPEIALFIEKEKKTTSSFIKKRKRIQRIH</sequence>
<dbReference type="Pfam" id="PF24556">
    <property type="entry name" value="SH3_Myosin-XVIIIa"/>
    <property type="match status" value="1"/>
</dbReference>
<protein>
    <submittedName>
        <fullName evidence="9">Myosin-XVIIIa</fullName>
    </submittedName>
</protein>
<dbReference type="Gene3D" id="1.20.58.530">
    <property type="match status" value="1"/>
</dbReference>
<dbReference type="SUPFAM" id="SSF52540">
    <property type="entry name" value="P-loop containing nucleoside triphosphate hydrolases"/>
    <property type="match status" value="1"/>
</dbReference>
<dbReference type="InterPro" id="IPR036961">
    <property type="entry name" value="Kinesin_motor_dom_sf"/>
</dbReference>
<keyword evidence="1 6" id="KW-0547">Nucleotide-binding</keyword>
<dbReference type="GO" id="GO:0005737">
    <property type="term" value="C:cytoplasm"/>
    <property type="evidence" value="ECO:0007669"/>
    <property type="project" value="TreeGrafter"/>
</dbReference>
<accession>F4WIA3</accession>
<dbReference type="STRING" id="103372.F4WIA3"/>
<keyword evidence="2 6" id="KW-0067">ATP-binding</keyword>
<dbReference type="CDD" id="cd01386">
    <property type="entry name" value="MYSc_Myo18"/>
    <property type="match status" value="1"/>
</dbReference>
<reference evidence="9" key="1">
    <citation type="submission" date="2011-02" db="EMBL/GenBank/DDBJ databases">
        <title>The genome of the leaf-cutting ant Acromyrmex echinatior suggests key adaptations to social evolution and fungus farming.</title>
        <authorList>
            <person name="Nygaard S."/>
            <person name="Zhang G."/>
        </authorList>
    </citation>
    <scope>NUCLEOTIDE SEQUENCE</scope>
</reference>
<dbReference type="InParanoid" id="F4WIA3"/>
<dbReference type="AlphaFoldDB" id="F4WIA3"/>
<dbReference type="InterPro" id="IPR057772">
    <property type="entry name" value="SH3_Myo18a"/>
</dbReference>
<dbReference type="Proteomes" id="UP000007755">
    <property type="component" value="Unassembled WGS sequence"/>
</dbReference>
<keyword evidence="4 6" id="KW-0505">Motor protein</keyword>
<feature type="domain" description="Myosin motor" evidence="8">
    <location>
        <begin position="368"/>
        <end position="1132"/>
    </location>
</feature>
<keyword evidence="10" id="KW-1185">Reference proteome</keyword>